<dbReference type="EMBL" id="CP015243">
    <property type="protein sequence ID" value="ANF58305.1"/>
    <property type="molecule type" value="Genomic_DNA"/>
</dbReference>
<proteinExistence type="inferred from homology"/>
<gene>
    <name evidence="8" type="ORF">A5892_13175</name>
</gene>
<evidence type="ECO:0000259" key="7">
    <source>
        <dbReference type="Pfam" id="PF00296"/>
    </source>
</evidence>
<keyword evidence="1 6" id="KW-0285">Flavoprotein</keyword>
<keyword evidence="3" id="KW-0560">Oxidoreductase</keyword>
<feature type="domain" description="Luciferase-like" evidence="7">
    <location>
        <begin position="29"/>
        <end position="387"/>
    </location>
</feature>
<evidence type="ECO:0000256" key="2">
    <source>
        <dbReference type="ARBA" id="ARBA00022643"/>
    </source>
</evidence>
<feature type="binding site" evidence="6">
    <location>
        <position position="62"/>
    </location>
    <ligand>
        <name>FMN</name>
        <dbReference type="ChEBI" id="CHEBI:58210"/>
    </ligand>
</feature>
<comment type="similarity">
    <text evidence="5">Belongs to the NtaA/SnaA/DszA monooxygenase family.</text>
</comment>
<evidence type="ECO:0000256" key="1">
    <source>
        <dbReference type="ARBA" id="ARBA00022630"/>
    </source>
</evidence>
<dbReference type="GO" id="GO:0016705">
    <property type="term" value="F:oxidoreductase activity, acting on paired donors, with incorporation or reduction of molecular oxygen"/>
    <property type="evidence" value="ECO:0007669"/>
    <property type="project" value="InterPro"/>
</dbReference>
<dbReference type="SUPFAM" id="SSF51679">
    <property type="entry name" value="Bacterial luciferase-like"/>
    <property type="match status" value="1"/>
</dbReference>
<feature type="binding site" evidence="6">
    <location>
        <position position="99"/>
    </location>
    <ligand>
        <name>FMN</name>
        <dbReference type="ChEBI" id="CHEBI:58210"/>
    </ligand>
</feature>
<feature type="binding site" evidence="6">
    <location>
        <position position="224"/>
    </location>
    <ligand>
        <name>FMN</name>
        <dbReference type="ChEBI" id="CHEBI:58210"/>
    </ligand>
</feature>
<dbReference type="GO" id="GO:0004497">
    <property type="term" value="F:monooxygenase activity"/>
    <property type="evidence" value="ECO:0007669"/>
    <property type="project" value="UniProtKB-KW"/>
</dbReference>
<dbReference type="InterPro" id="IPR051260">
    <property type="entry name" value="Diverse_substr_monoxygenases"/>
</dbReference>
<keyword evidence="4 8" id="KW-0503">Monooxygenase</keyword>
<dbReference type="Gene3D" id="3.20.20.30">
    <property type="entry name" value="Luciferase-like domain"/>
    <property type="match status" value="1"/>
</dbReference>
<protein>
    <submittedName>
        <fullName evidence="8">Nitrilotriacetate monooxygenase</fullName>
    </submittedName>
</protein>
<feature type="binding site" evidence="6">
    <location>
        <position position="223"/>
    </location>
    <ligand>
        <name>FMN</name>
        <dbReference type="ChEBI" id="CHEBI:58210"/>
    </ligand>
</feature>
<name>A0A172YH62_9GAMM</name>
<sequence>MSNSDSKPRRQLRLGLFVQALGHHVGGWRHPEAKGSPTDIDWFGWIAETAERGGFDMFFVGDALATSVHRLPSTMSRLEPLTLLAALAGRTRHIGLAATASTTFDQPFHLARALASIDHISHGRAAWNVVTSFSEGAARNFSREDLPSHADRYALAQEFLEVTHALWDGWEEGAIVGDKARGIYADDDKIHPANHRGEHFSVEGPLNIARSPQGRPVIIEAGSSAAGQRLAAQTAEVVFTAAATLEEGQAFYRSQKRLVAAAGRNPDHLLVLPGVMPIVGHDRAEAQRTWEQLNQWVDIDNGIQQLSARFGFDLSAYPLDAPVPEVGEVEGGQSRVRLLTDLAAREGLTLRQLAAVAAGSRGHRVVVGDANDIADDFENWLEQGGADGFNVMPAVLPGQLELFVDLVIPELRRRGLFRENYEFDTLRENLGLPSVAENFANLRPLDDEHA</sequence>
<feature type="binding site" evidence="6">
    <location>
        <position position="153"/>
    </location>
    <ligand>
        <name>FMN</name>
        <dbReference type="ChEBI" id="CHEBI:58210"/>
    </ligand>
</feature>
<evidence type="ECO:0000256" key="3">
    <source>
        <dbReference type="ARBA" id="ARBA00023002"/>
    </source>
</evidence>
<dbReference type="InterPro" id="IPR011251">
    <property type="entry name" value="Luciferase-like_dom"/>
</dbReference>
<organism evidence="8 9">
    <name type="scientific">Halotalea alkalilenta</name>
    <dbReference type="NCBI Taxonomy" id="376489"/>
    <lineage>
        <taxon>Bacteria</taxon>
        <taxon>Pseudomonadati</taxon>
        <taxon>Pseudomonadota</taxon>
        <taxon>Gammaproteobacteria</taxon>
        <taxon>Oceanospirillales</taxon>
        <taxon>Halomonadaceae</taxon>
        <taxon>Halotalea</taxon>
    </lineage>
</organism>
<dbReference type="PANTHER" id="PTHR30011:SF16">
    <property type="entry name" value="C2H2 FINGER DOMAIN TRANSCRIPTION FACTOR (EUROFUNG)-RELATED"/>
    <property type="match status" value="1"/>
</dbReference>
<reference evidence="8 9" key="1">
    <citation type="submission" date="2016-04" db="EMBL/GenBank/DDBJ databases">
        <title>Complete Genome Sequence of Halotalea alkalilenta IHB B 13600.</title>
        <authorList>
            <person name="Swarnkar M.K."/>
            <person name="Sharma A."/>
            <person name="Kaushal K."/>
            <person name="Soni R."/>
            <person name="Rana S."/>
            <person name="Singh A.K."/>
            <person name="Gulati A."/>
        </authorList>
    </citation>
    <scope>NUCLEOTIDE SEQUENCE [LARGE SCALE GENOMIC DNA]</scope>
    <source>
        <strain evidence="8 9">IHB B 13600</strain>
    </source>
</reference>
<dbReference type="STRING" id="376489.A5892_13175"/>
<dbReference type="PIRSF" id="PIRSF000337">
    <property type="entry name" value="NTA_MOA"/>
    <property type="match status" value="1"/>
</dbReference>
<dbReference type="Proteomes" id="UP000077875">
    <property type="component" value="Chromosome"/>
</dbReference>
<evidence type="ECO:0000313" key="9">
    <source>
        <dbReference type="Proteomes" id="UP000077875"/>
    </source>
</evidence>
<evidence type="ECO:0000256" key="4">
    <source>
        <dbReference type="ARBA" id="ARBA00023033"/>
    </source>
</evidence>
<evidence type="ECO:0000256" key="5">
    <source>
        <dbReference type="ARBA" id="ARBA00033748"/>
    </source>
</evidence>
<dbReference type="PANTHER" id="PTHR30011">
    <property type="entry name" value="ALKANESULFONATE MONOOXYGENASE-RELATED"/>
    <property type="match status" value="1"/>
</dbReference>
<dbReference type="InterPro" id="IPR036661">
    <property type="entry name" value="Luciferase-like_sf"/>
</dbReference>
<dbReference type="NCBIfam" id="TIGR03860">
    <property type="entry name" value="FMN_nitrolo"/>
    <property type="match status" value="1"/>
</dbReference>
<evidence type="ECO:0000313" key="8">
    <source>
        <dbReference type="EMBL" id="ANF58305.1"/>
    </source>
</evidence>
<dbReference type="AlphaFoldDB" id="A0A172YH62"/>
<dbReference type="CDD" id="cd01095">
    <property type="entry name" value="Nitrilotriacetate_monoxgenase"/>
    <property type="match status" value="1"/>
</dbReference>
<feature type="binding site" evidence="6">
    <location>
        <position position="149"/>
    </location>
    <ligand>
        <name>FMN</name>
        <dbReference type="ChEBI" id="CHEBI:58210"/>
    </ligand>
</feature>
<accession>A0A172YH62</accession>
<keyword evidence="9" id="KW-1185">Reference proteome</keyword>
<dbReference type="InterPro" id="IPR016215">
    <property type="entry name" value="NTA_MOA"/>
</dbReference>
<dbReference type="KEGG" id="haa:A5892_13175"/>
<evidence type="ECO:0000256" key="6">
    <source>
        <dbReference type="PIRSR" id="PIRSR000337-1"/>
    </source>
</evidence>
<dbReference type="RefSeq" id="WP_064123197.1">
    <property type="nucleotide sequence ID" value="NZ_CP015243.1"/>
</dbReference>
<dbReference type="Pfam" id="PF00296">
    <property type="entry name" value="Bac_luciferase"/>
    <property type="match status" value="1"/>
</dbReference>
<keyword evidence="2 6" id="KW-0288">FMN</keyword>